<dbReference type="Gene3D" id="1.20.1300.10">
    <property type="entry name" value="Fumarate reductase/succinate dehydrogenase, transmembrane subunit"/>
    <property type="match status" value="1"/>
</dbReference>
<dbReference type="InterPro" id="IPR034804">
    <property type="entry name" value="SQR/QFR_C/D"/>
</dbReference>
<evidence type="ECO:0000256" key="8">
    <source>
        <dbReference type="ARBA" id="ARBA00022532"/>
    </source>
</evidence>
<evidence type="ECO:0000256" key="3">
    <source>
        <dbReference type="ARBA" id="ARBA00004141"/>
    </source>
</evidence>
<dbReference type="UniPathway" id="UPA00223"/>
<evidence type="ECO:0000256" key="11">
    <source>
        <dbReference type="ARBA" id="ARBA00022723"/>
    </source>
</evidence>
<evidence type="ECO:0000256" key="9">
    <source>
        <dbReference type="ARBA" id="ARBA00022617"/>
    </source>
</evidence>
<dbReference type="SUPFAM" id="SSF81343">
    <property type="entry name" value="Fumarate reductase respiratory complex transmembrane subunits"/>
    <property type="match status" value="1"/>
</dbReference>
<name>A0A098EEY6_ANAPH</name>
<evidence type="ECO:0000256" key="1">
    <source>
        <dbReference type="ARBA" id="ARBA00001971"/>
    </source>
</evidence>
<keyword evidence="12" id="KW-0249">Electron transport</keyword>
<dbReference type="InterPro" id="IPR000701">
    <property type="entry name" value="SuccDH_FuR_B_TM-su"/>
</dbReference>
<comment type="subcellular location">
    <subcellularLocation>
        <location evidence="3">Membrane</location>
        <topology evidence="3">Multi-pass membrane protein</topology>
    </subcellularLocation>
</comment>
<comment type="pathway">
    <text evidence="4">Carbohydrate metabolism; tricarboxylic acid cycle.</text>
</comment>
<dbReference type="NCBIfam" id="TIGR02968">
    <property type="entry name" value="succ_dehyd_anc"/>
    <property type="match status" value="1"/>
</dbReference>
<evidence type="ECO:0000256" key="5">
    <source>
        <dbReference type="ARBA" id="ARBA00011558"/>
    </source>
</evidence>
<reference evidence="17 18" key="1">
    <citation type="submission" date="2014-09" db="EMBL/GenBank/DDBJ databases">
        <authorList>
            <person name="Loux Valentin"/>
            <person name="Dugat Thibaut"/>
        </authorList>
    </citation>
    <scope>NUCLEOTIDE SEQUENCE [LARGE SCALE GENOMIC DNA]</scope>
    <source>
        <strain evidence="17 18">BOV-10_179</strain>
    </source>
</reference>
<keyword evidence="11" id="KW-0479">Metal-binding</keyword>
<dbReference type="GO" id="GO:0006099">
    <property type="term" value="P:tricarboxylic acid cycle"/>
    <property type="evidence" value="ECO:0007669"/>
    <property type="project" value="UniProtKB-UniPathway"/>
</dbReference>
<keyword evidence="13 16" id="KW-1133">Transmembrane helix</keyword>
<dbReference type="GO" id="GO:0020037">
    <property type="term" value="F:heme binding"/>
    <property type="evidence" value="ECO:0007669"/>
    <property type="project" value="InterPro"/>
</dbReference>
<protein>
    <recommendedName>
        <fullName evidence="6">Succinate dehydrogenase hydrophobic membrane anchor subunit</fullName>
    </recommendedName>
</protein>
<feature type="transmembrane region" description="Helical" evidence="16">
    <location>
        <begin position="52"/>
        <end position="70"/>
    </location>
</feature>
<comment type="function">
    <text evidence="2">Membrane-anchoring subunit of succinate dehydrogenase (SDH).</text>
</comment>
<evidence type="ECO:0000256" key="6">
    <source>
        <dbReference type="ARBA" id="ARBA00019425"/>
    </source>
</evidence>
<dbReference type="GO" id="GO:0016020">
    <property type="term" value="C:membrane"/>
    <property type="evidence" value="ECO:0007669"/>
    <property type="project" value="UniProtKB-SubCell"/>
</dbReference>
<feature type="transmembrane region" description="Helical" evidence="16">
    <location>
        <begin position="20"/>
        <end position="40"/>
    </location>
</feature>
<accession>A0A098EEY6</accession>
<evidence type="ECO:0000256" key="13">
    <source>
        <dbReference type="ARBA" id="ARBA00022989"/>
    </source>
</evidence>
<evidence type="ECO:0000256" key="15">
    <source>
        <dbReference type="ARBA" id="ARBA00023136"/>
    </source>
</evidence>
<organism evidence="17 18">
    <name type="scientific">Anaplasma phagocytophilum</name>
    <name type="common">Ehrlichia phagocytophila</name>
    <dbReference type="NCBI Taxonomy" id="948"/>
    <lineage>
        <taxon>Bacteria</taxon>
        <taxon>Pseudomonadati</taxon>
        <taxon>Pseudomonadota</taxon>
        <taxon>Alphaproteobacteria</taxon>
        <taxon>Rickettsiales</taxon>
        <taxon>Anaplasmataceae</taxon>
        <taxon>Anaplasma</taxon>
        <taxon>phagocytophilum group</taxon>
    </lineage>
</organism>
<keyword evidence="8" id="KW-0816">Tricarboxylic acid cycle</keyword>
<keyword evidence="10 16" id="KW-0812">Transmembrane</keyword>
<sequence>MSGKSVLHWWMQRLTAVVMLPVPIFLVKALLVSDFATGLLDLTHGYKGALTALFLMPAFYHGVLGVQVVMEDYVRSDTLRAFLITFIKLFAVLTVCVFSLVVLLRTLGM</sequence>
<keyword evidence="14" id="KW-0408">Iron</keyword>
<comment type="subunit">
    <text evidence="5">Part of an enzyme complex containing four subunits: a flavoprotein, an iron-sulfur protein, plus two membrane-anchoring proteins, SdhC and SdhD.</text>
</comment>
<proteinExistence type="predicted"/>
<dbReference type="Proteomes" id="UP000055047">
    <property type="component" value="Unassembled WGS sequence"/>
</dbReference>
<keyword evidence="9" id="KW-0349">Heme</keyword>
<dbReference type="EMBL" id="CCXQ01000003">
    <property type="protein sequence ID" value="CEG20360.1"/>
    <property type="molecule type" value="Genomic_DNA"/>
</dbReference>
<gene>
    <name evidence="17" type="primary">sdhD</name>
    <name evidence="17" type="ORF">ANAPHAGO_00209</name>
</gene>
<evidence type="ECO:0000256" key="7">
    <source>
        <dbReference type="ARBA" id="ARBA00022448"/>
    </source>
</evidence>
<evidence type="ECO:0000313" key="17">
    <source>
        <dbReference type="EMBL" id="CEG20360.1"/>
    </source>
</evidence>
<evidence type="ECO:0000313" key="18">
    <source>
        <dbReference type="Proteomes" id="UP000055047"/>
    </source>
</evidence>
<dbReference type="GO" id="GO:0046872">
    <property type="term" value="F:metal ion binding"/>
    <property type="evidence" value="ECO:0007669"/>
    <property type="project" value="UniProtKB-KW"/>
</dbReference>
<keyword evidence="15 16" id="KW-0472">Membrane</keyword>
<evidence type="ECO:0000256" key="16">
    <source>
        <dbReference type="SAM" id="Phobius"/>
    </source>
</evidence>
<dbReference type="InterPro" id="IPR014312">
    <property type="entry name" value="Succ_DH_anchor"/>
</dbReference>
<keyword evidence="7" id="KW-0813">Transport</keyword>
<dbReference type="Pfam" id="PF01127">
    <property type="entry name" value="Sdh_cyt"/>
    <property type="match status" value="1"/>
</dbReference>
<evidence type="ECO:0000256" key="2">
    <source>
        <dbReference type="ARBA" id="ARBA00004050"/>
    </source>
</evidence>
<comment type="cofactor">
    <cofactor evidence="1">
        <name>heme</name>
        <dbReference type="ChEBI" id="CHEBI:30413"/>
    </cofactor>
</comment>
<evidence type="ECO:0000256" key="12">
    <source>
        <dbReference type="ARBA" id="ARBA00022982"/>
    </source>
</evidence>
<dbReference type="CDD" id="cd03495">
    <property type="entry name" value="SQR_TypeC_SdhD_like"/>
    <property type="match status" value="1"/>
</dbReference>
<evidence type="ECO:0000256" key="10">
    <source>
        <dbReference type="ARBA" id="ARBA00022692"/>
    </source>
</evidence>
<evidence type="ECO:0000256" key="14">
    <source>
        <dbReference type="ARBA" id="ARBA00023004"/>
    </source>
</evidence>
<feature type="transmembrane region" description="Helical" evidence="16">
    <location>
        <begin position="82"/>
        <end position="104"/>
    </location>
</feature>
<dbReference type="AlphaFoldDB" id="A0A098EEY6"/>
<evidence type="ECO:0000256" key="4">
    <source>
        <dbReference type="ARBA" id="ARBA00005163"/>
    </source>
</evidence>
<dbReference type="RefSeq" id="WP_060757522.1">
    <property type="nucleotide sequence ID" value="NZ_CCXQ01000003.1"/>
</dbReference>